<protein>
    <submittedName>
        <fullName evidence="1">Uncharacterized protein</fullName>
    </submittedName>
</protein>
<sequence length="124" mass="13783">MRIKTQFITYLGVVSVLFVVPSAFAGKLDVVNENKKALTVRIKAEGDNMGENLATYVKEIPAEYYFTFIVDNSDLKGKSHYSIKGDTSAFTSGDKCQHLSVEKNYRVTFLNNTVGTTCVAEEIK</sequence>
<organism evidence="1 2">
    <name type="scientific">Caedimonas varicaedens</name>
    <dbReference type="NCBI Taxonomy" id="1629334"/>
    <lineage>
        <taxon>Bacteria</taxon>
        <taxon>Pseudomonadati</taxon>
        <taxon>Pseudomonadota</taxon>
        <taxon>Alphaproteobacteria</taxon>
        <taxon>Holosporales</taxon>
        <taxon>Caedimonadaceae</taxon>
        <taxon>Caedimonas</taxon>
    </lineage>
</organism>
<gene>
    <name evidence="1" type="ORF">Cva_01207</name>
</gene>
<comment type="caution">
    <text evidence="1">The sequence shown here is derived from an EMBL/GenBank/DDBJ whole genome shotgun (WGS) entry which is preliminary data.</text>
</comment>
<accession>A0A0K8MFA7</accession>
<dbReference type="Proteomes" id="UP000036771">
    <property type="component" value="Unassembled WGS sequence"/>
</dbReference>
<evidence type="ECO:0000313" key="2">
    <source>
        <dbReference type="Proteomes" id="UP000036771"/>
    </source>
</evidence>
<dbReference type="AlphaFoldDB" id="A0A0K8MFA7"/>
<dbReference type="OrthoDB" id="8480542at2"/>
<evidence type="ECO:0000313" key="1">
    <source>
        <dbReference type="EMBL" id="GAO98544.1"/>
    </source>
</evidence>
<dbReference type="EMBL" id="BBVC01000067">
    <property type="protein sequence ID" value="GAO98544.1"/>
    <property type="molecule type" value="Genomic_DNA"/>
</dbReference>
<reference evidence="1 2" key="1">
    <citation type="submission" date="2015-03" db="EMBL/GenBank/DDBJ databases">
        <title>Caedibacter varicaedens, whole genome shotgun sequence.</title>
        <authorList>
            <person name="Suzuki H."/>
            <person name="Dapper A.L."/>
            <person name="Gibson A.K."/>
            <person name="Jackson C."/>
            <person name="Lee H."/>
            <person name="Pejaver V.R."/>
            <person name="Doak T."/>
            <person name="Lynch M."/>
        </authorList>
    </citation>
    <scope>NUCLEOTIDE SEQUENCE [LARGE SCALE GENOMIC DNA]</scope>
</reference>
<proteinExistence type="predicted"/>
<keyword evidence="2" id="KW-1185">Reference proteome</keyword>
<name>A0A0K8MFA7_9PROT</name>